<dbReference type="OrthoDB" id="5761185at2"/>
<evidence type="ECO:0000313" key="3">
    <source>
        <dbReference type="Proteomes" id="UP000243679"/>
    </source>
</evidence>
<organism evidence="2 3">
    <name type="scientific">Candidatus Nitrosoglobus terrae</name>
    <dbReference type="NCBI Taxonomy" id="1630141"/>
    <lineage>
        <taxon>Bacteria</taxon>
        <taxon>Pseudomonadati</taxon>
        <taxon>Pseudomonadota</taxon>
        <taxon>Gammaproteobacteria</taxon>
        <taxon>Chromatiales</taxon>
        <taxon>Chromatiaceae</taxon>
        <taxon>Candidatus Nitrosoglobus</taxon>
    </lineage>
</organism>
<dbReference type="EMBL" id="AP014836">
    <property type="protein sequence ID" value="BAW81156.1"/>
    <property type="molecule type" value="Genomic_DNA"/>
</dbReference>
<dbReference type="Proteomes" id="UP000243679">
    <property type="component" value="Chromosome"/>
</dbReference>
<dbReference type="AlphaFoldDB" id="A0A1Q2SPW3"/>
<evidence type="ECO:0000313" key="2">
    <source>
        <dbReference type="EMBL" id="BAW81156.1"/>
    </source>
</evidence>
<keyword evidence="1" id="KW-0812">Transmembrane</keyword>
<keyword evidence="3" id="KW-1185">Reference proteome</keyword>
<dbReference type="RefSeq" id="WP_096527625.1">
    <property type="nucleotide sequence ID" value="NZ_AP014836.1"/>
</dbReference>
<evidence type="ECO:0000256" key="1">
    <source>
        <dbReference type="SAM" id="Phobius"/>
    </source>
</evidence>
<protein>
    <submittedName>
        <fullName evidence="2">Hypothetical conserved protein</fullName>
    </submittedName>
</protein>
<accession>A0A1Q2SPW3</accession>
<proteinExistence type="predicted"/>
<keyword evidence="1" id="KW-1133">Transmembrane helix</keyword>
<feature type="transmembrane region" description="Helical" evidence="1">
    <location>
        <begin position="151"/>
        <end position="171"/>
    </location>
</feature>
<feature type="transmembrane region" description="Helical" evidence="1">
    <location>
        <begin position="177"/>
        <end position="197"/>
    </location>
</feature>
<keyword evidence="1" id="KW-0472">Membrane</keyword>
<sequence length="253" mass="29686">MVTKADFLKYAADQAIDEAHRQNLEPAAIKILIAEAQTIIEDIFLSIHWATQQEDATYSKEALSAWNHRSLDEREADWRYLSFTQDLEHAVERYLQTPWLHCSILDWLIIDILIYKDYLTMLDTIRGRTMPLSRYQSKKSGKTTFRVLAELWRTGLFILKIAAWFTIFAAVSPVSPAGPLLWIALTIGWLGRKWVIWKKNNAILKRMFAIYTIFNPAHQDWRKLWEELKQSQKLGALWDNLVYQLVEKKMKSV</sequence>
<name>A0A1Q2SPW3_9GAMM</name>
<reference evidence="2 3" key="1">
    <citation type="journal article" date="2017" name="ISME J.">
        <title>An acid-tolerant ammonia-oxidizing ?-proteobacterium from soil.</title>
        <authorList>
            <person name="Hayatsu M."/>
            <person name="Tago K."/>
            <person name="Uchiyama I."/>
            <person name="Toyoda A."/>
            <person name="Wang Y."/>
            <person name="Shimomura Y."/>
            <person name="Okubo T."/>
            <person name="Kurisu F."/>
            <person name="Hirono Y."/>
            <person name="Nonaka K."/>
            <person name="Akiyama H."/>
            <person name="Itoh T."/>
            <person name="Takami H."/>
        </authorList>
    </citation>
    <scope>NUCLEOTIDE SEQUENCE [LARGE SCALE GENOMIC DNA]</scope>
    <source>
        <strain evidence="2 3">TAO100</strain>
    </source>
</reference>
<dbReference type="KEGG" id="ntt:TAO_1786"/>
<gene>
    <name evidence="2" type="ORF">TAO_1786</name>
</gene>